<dbReference type="AlphaFoldDB" id="A0A5J4VYN3"/>
<protein>
    <submittedName>
        <fullName evidence="1">Uncharacterized protein</fullName>
    </submittedName>
</protein>
<dbReference type="OrthoDB" id="7699712at2759"/>
<organism evidence="1 2">
    <name type="scientific">Streblomastix strix</name>
    <dbReference type="NCBI Taxonomy" id="222440"/>
    <lineage>
        <taxon>Eukaryota</taxon>
        <taxon>Metamonada</taxon>
        <taxon>Preaxostyla</taxon>
        <taxon>Oxymonadida</taxon>
        <taxon>Streblomastigidae</taxon>
        <taxon>Streblomastix</taxon>
    </lineage>
</organism>
<dbReference type="EMBL" id="SNRW01004241">
    <property type="protein sequence ID" value="KAA6387774.1"/>
    <property type="molecule type" value="Genomic_DNA"/>
</dbReference>
<sequence>MNRNLECFLLHPPIRMILRTLSKIWRGQATALVIMPNLREQFCNELQYKLTESLVVSGKAEEIKIVGDVMKKNELKLPPENLKAIKMISIGQEKFYPGRFNGAMIMEIWRKRRARIYIMKENIDEKEMNLDEMKQIRPDMMLVNMMTYWNDKHGTKSVVDMYKIRTHVGVALGMFHNNSDVANSNIVVAAMKDLDLAQRSQSKYSRTWNLDLLLSYMSKEE</sequence>
<name>A0A5J4VYN3_9EUKA</name>
<evidence type="ECO:0000313" key="2">
    <source>
        <dbReference type="Proteomes" id="UP000324800"/>
    </source>
</evidence>
<evidence type="ECO:0000313" key="1">
    <source>
        <dbReference type="EMBL" id="KAA6387774.1"/>
    </source>
</evidence>
<comment type="caution">
    <text evidence="1">The sequence shown here is derived from an EMBL/GenBank/DDBJ whole genome shotgun (WGS) entry which is preliminary data.</text>
</comment>
<gene>
    <name evidence="1" type="ORF">EZS28_016700</name>
</gene>
<reference evidence="1 2" key="1">
    <citation type="submission" date="2019-03" db="EMBL/GenBank/DDBJ databases">
        <title>Single cell metagenomics reveals metabolic interactions within the superorganism composed of flagellate Streblomastix strix and complex community of Bacteroidetes bacteria on its surface.</title>
        <authorList>
            <person name="Treitli S.C."/>
            <person name="Kolisko M."/>
            <person name="Husnik F."/>
            <person name="Keeling P."/>
            <person name="Hampl V."/>
        </authorList>
    </citation>
    <scope>NUCLEOTIDE SEQUENCE [LARGE SCALE GENOMIC DNA]</scope>
    <source>
        <strain evidence="1">ST1C</strain>
    </source>
</reference>
<dbReference type="Proteomes" id="UP000324800">
    <property type="component" value="Unassembled WGS sequence"/>
</dbReference>
<proteinExistence type="predicted"/>
<accession>A0A5J4VYN3</accession>